<evidence type="ECO:0000256" key="5">
    <source>
        <dbReference type="SAM" id="MobiDB-lite"/>
    </source>
</evidence>
<organism evidence="7 8">
    <name type="scientific">Nitzschia inconspicua</name>
    <dbReference type="NCBI Taxonomy" id="303405"/>
    <lineage>
        <taxon>Eukaryota</taxon>
        <taxon>Sar</taxon>
        <taxon>Stramenopiles</taxon>
        <taxon>Ochrophyta</taxon>
        <taxon>Bacillariophyta</taxon>
        <taxon>Bacillariophyceae</taxon>
        <taxon>Bacillariophycidae</taxon>
        <taxon>Bacillariales</taxon>
        <taxon>Bacillariaceae</taxon>
        <taxon>Nitzschia</taxon>
    </lineage>
</organism>
<evidence type="ECO:0000259" key="6">
    <source>
        <dbReference type="Pfam" id="PF09668"/>
    </source>
</evidence>
<keyword evidence="3" id="KW-0064">Aspartyl protease</keyword>
<comment type="similarity">
    <text evidence="1">Belongs to the DDI1 family.</text>
</comment>
<sequence>MTDITITLHNPQSGASESMPLSNTLSLQEVLEFSKALLGLDGDDWVLTKDGKPLTPLSQSLAQAGVSHGDLLLVLKRRQPQPAARPTVPAAPAGGLDFSNLLNSRPAPPVNDNPTPIYYQGMNLHEAMEANKHPKAFIQLLQTHEHLFKELNYYSPMLAAKLQNKSYEHAVQIWRDELVKGSIQGAAAVSEAYHKEKNMLQRIQANPDDTEAKLYFEQKQNRQLVNEQYRHCMNEYPESMGRVLMLYIEAKINNHPLQGFVDSGAQMTIMSKSCAERCGILHLLDTRFAGVAVGVGTGKILGKIHIAQLQIEDAFFPCSITVMDNATLPVAGDQSKQGDSDKAKPKDMDFLLGLDMLKRFNCMIDLLDGTLKFQLGDKTMSTPFLHEKDLDESKGGTKGFNADLVNQEWMAAQQKYEETKNKKEEGSDDKDENSGSMEE</sequence>
<keyword evidence="2 7" id="KW-0645">Protease</keyword>
<evidence type="ECO:0000256" key="4">
    <source>
        <dbReference type="ARBA" id="ARBA00022801"/>
    </source>
</evidence>
<dbReference type="CDD" id="cd05479">
    <property type="entry name" value="RP_DDI"/>
    <property type="match status" value="1"/>
</dbReference>
<dbReference type="PANTHER" id="PTHR12917">
    <property type="entry name" value="ASPARTYL PROTEASE DDI-RELATED"/>
    <property type="match status" value="1"/>
</dbReference>
<dbReference type="AlphaFoldDB" id="A0A9K3L9Y2"/>
<feature type="compositionally biased region" description="Acidic residues" evidence="5">
    <location>
        <begin position="426"/>
        <end position="439"/>
    </location>
</feature>
<evidence type="ECO:0000256" key="3">
    <source>
        <dbReference type="ARBA" id="ARBA00022750"/>
    </source>
</evidence>
<feature type="compositionally biased region" description="Basic and acidic residues" evidence="5">
    <location>
        <begin position="415"/>
        <end position="425"/>
    </location>
</feature>
<dbReference type="PANTHER" id="PTHR12917:SF1">
    <property type="entry name" value="AT13091P"/>
    <property type="match status" value="1"/>
</dbReference>
<comment type="caution">
    <text evidence="7">The sequence shown here is derived from an EMBL/GenBank/DDBJ whole genome shotgun (WGS) entry which is preliminary data.</text>
</comment>
<gene>
    <name evidence="7" type="ORF">IV203_014930</name>
</gene>
<feature type="region of interest" description="Disordered" evidence="5">
    <location>
        <begin position="1"/>
        <end position="20"/>
    </location>
</feature>
<dbReference type="EMBL" id="JAGRRH010000014">
    <property type="protein sequence ID" value="KAG7358342.1"/>
    <property type="molecule type" value="Genomic_DNA"/>
</dbReference>
<dbReference type="Pfam" id="PF09668">
    <property type="entry name" value="Asp_protease"/>
    <property type="match status" value="1"/>
</dbReference>
<dbReference type="GO" id="GO:0004190">
    <property type="term" value="F:aspartic-type endopeptidase activity"/>
    <property type="evidence" value="ECO:0007669"/>
    <property type="project" value="UniProtKB-KW"/>
</dbReference>
<feature type="domain" description="Aspartic peptidase DDI1-type" evidence="6">
    <location>
        <begin position="237"/>
        <end position="327"/>
    </location>
</feature>
<evidence type="ECO:0000313" key="7">
    <source>
        <dbReference type="EMBL" id="KAG7358342.1"/>
    </source>
</evidence>
<dbReference type="Proteomes" id="UP000693970">
    <property type="component" value="Unassembled WGS sequence"/>
</dbReference>
<feature type="region of interest" description="Disordered" evidence="5">
    <location>
        <begin position="411"/>
        <end position="439"/>
    </location>
</feature>
<proteinExistence type="inferred from homology"/>
<evidence type="ECO:0000256" key="1">
    <source>
        <dbReference type="ARBA" id="ARBA00009136"/>
    </source>
</evidence>
<name>A0A9K3L9Y2_9STRA</name>
<accession>A0A9K3L9Y2</accession>
<dbReference type="InterPro" id="IPR019103">
    <property type="entry name" value="Peptidase_aspartic_DDI1-type"/>
</dbReference>
<dbReference type="OrthoDB" id="43379at2759"/>
<protein>
    <submittedName>
        <fullName evidence="7">Aspartyl protease</fullName>
    </submittedName>
</protein>
<reference evidence="7" key="2">
    <citation type="submission" date="2021-04" db="EMBL/GenBank/DDBJ databases">
        <authorList>
            <person name="Podell S."/>
        </authorList>
    </citation>
    <scope>NUCLEOTIDE SEQUENCE</scope>
    <source>
        <strain evidence="7">Hildebrandi</strain>
    </source>
</reference>
<reference evidence="7" key="1">
    <citation type="journal article" date="2021" name="Sci. Rep.">
        <title>Diploid genomic architecture of Nitzschia inconspicua, an elite biomass production diatom.</title>
        <authorList>
            <person name="Oliver A."/>
            <person name="Podell S."/>
            <person name="Pinowska A."/>
            <person name="Traller J.C."/>
            <person name="Smith S.R."/>
            <person name="McClure R."/>
            <person name="Beliaev A."/>
            <person name="Bohutskyi P."/>
            <person name="Hill E.A."/>
            <person name="Rabines A."/>
            <person name="Zheng H."/>
            <person name="Allen L.Z."/>
            <person name="Kuo A."/>
            <person name="Grigoriev I.V."/>
            <person name="Allen A.E."/>
            <person name="Hazlebeck D."/>
            <person name="Allen E.E."/>
        </authorList>
    </citation>
    <scope>NUCLEOTIDE SEQUENCE</scope>
    <source>
        <strain evidence="7">Hildebrandi</strain>
    </source>
</reference>
<dbReference type="GO" id="GO:0006508">
    <property type="term" value="P:proteolysis"/>
    <property type="evidence" value="ECO:0007669"/>
    <property type="project" value="UniProtKB-KW"/>
</dbReference>
<evidence type="ECO:0000256" key="2">
    <source>
        <dbReference type="ARBA" id="ARBA00022670"/>
    </source>
</evidence>
<keyword evidence="4" id="KW-0378">Hydrolase</keyword>
<keyword evidence="8" id="KW-1185">Reference proteome</keyword>
<evidence type="ECO:0000313" key="8">
    <source>
        <dbReference type="Proteomes" id="UP000693970"/>
    </source>
</evidence>